<reference evidence="1" key="2">
    <citation type="submission" date="2023-04" db="EMBL/GenBank/DDBJ databases">
        <authorList>
            <person name="Bu L."/>
            <person name="Lu L."/>
            <person name="Laidemitt M.R."/>
            <person name="Zhang S.M."/>
            <person name="Mutuku M."/>
            <person name="Mkoji G."/>
            <person name="Steinauer M."/>
            <person name="Loker E.S."/>
        </authorList>
    </citation>
    <scope>NUCLEOTIDE SEQUENCE</scope>
    <source>
        <strain evidence="1">KasaAsao</strain>
        <tissue evidence="1">Whole Snail</tissue>
    </source>
</reference>
<comment type="caution">
    <text evidence="1">The sequence shown here is derived from an EMBL/GenBank/DDBJ whole genome shotgun (WGS) entry which is preliminary data.</text>
</comment>
<dbReference type="AlphaFoldDB" id="A0AAD8B0I1"/>
<sequence>KLMGNDSSKRDHSRLGSEMVRSTEIYQGTAYRYNSTDLEELKKDTFKLKLSLRNFIEIVDDILIFDEDEDESDQHLETRLLFKVKHNQTLIHTITLDLERQSKIFDSQKNEVLIILLKEVVSIVNSYTNSLLMAIKRYKRQALDSEGRCSYEHLRSGVHAELHFIKVTDLVYDIISEHQDVDAMLLQLKSTENERQELERGVVMMLVYGRHSLR</sequence>
<proteinExistence type="predicted"/>
<dbReference type="Proteomes" id="UP001233172">
    <property type="component" value="Unassembled WGS sequence"/>
</dbReference>
<gene>
    <name evidence="1" type="ORF">Bpfe_025271</name>
</gene>
<feature type="non-terminal residue" evidence="1">
    <location>
        <position position="1"/>
    </location>
</feature>
<reference evidence="1" key="1">
    <citation type="journal article" date="2023" name="PLoS Negl. Trop. Dis.">
        <title>A genome sequence for Biomphalaria pfeifferi, the major vector snail for the human-infecting parasite Schistosoma mansoni.</title>
        <authorList>
            <person name="Bu L."/>
            <person name="Lu L."/>
            <person name="Laidemitt M.R."/>
            <person name="Zhang S.M."/>
            <person name="Mutuku M."/>
            <person name="Mkoji G."/>
            <person name="Steinauer M."/>
            <person name="Loker E.S."/>
        </authorList>
    </citation>
    <scope>NUCLEOTIDE SEQUENCE</scope>
    <source>
        <strain evidence="1">KasaAsao</strain>
    </source>
</reference>
<evidence type="ECO:0000313" key="2">
    <source>
        <dbReference type="Proteomes" id="UP001233172"/>
    </source>
</evidence>
<accession>A0AAD8B0I1</accession>
<evidence type="ECO:0000313" key="1">
    <source>
        <dbReference type="EMBL" id="KAK0045262.1"/>
    </source>
</evidence>
<organism evidence="1 2">
    <name type="scientific">Biomphalaria pfeifferi</name>
    <name type="common">Bloodfluke planorb</name>
    <name type="synonym">Freshwater snail</name>
    <dbReference type="NCBI Taxonomy" id="112525"/>
    <lineage>
        <taxon>Eukaryota</taxon>
        <taxon>Metazoa</taxon>
        <taxon>Spiralia</taxon>
        <taxon>Lophotrochozoa</taxon>
        <taxon>Mollusca</taxon>
        <taxon>Gastropoda</taxon>
        <taxon>Heterobranchia</taxon>
        <taxon>Euthyneura</taxon>
        <taxon>Panpulmonata</taxon>
        <taxon>Hygrophila</taxon>
        <taxon>Lymnaeoidea</taxon>
        <taxon>Planorbidae</taxon>
        <taxon>Biomphalaria</taxon>
    </lineage>
</organism>
<dbReference type="EMBL" id="JASAOG010000183">
    <property type="protein sequence ID" value="KAK0045262.1"/>
    <property type="molecule type" value="Genomic_DNA"/>
</dbReference>
<keyword evidence="2" id="KW-1185">Reference proteome</keyword>
<name>A0AAD8B0I1_BIOPF</name>
<protein>
    <submittedName>
        <fullName evidence="1">Uncharacterized protein</fullName>
    </submittedName>
</protein>